<dbReference type="RefSeq" id="XP_007840646.1">
    <property type="nucleotide sequence ID" value="XM_007842455.1"/>
</dbReference>
<reference evidence="2" key="1">
    <citation type="journal article" date="2015" name="BMC Genomics">
        <title>Genomic and transcriptomic analysis of the endophytic fungus Pestalotiopsis fici reveals its lifestyle and high potential for synthesis of natural products.</title>
        <authorList>
            <person name="Wang X."/>
            <person name="Zhang X."/>
            <person name="Liu L."/>
            <person name="Xiang M."/>
            <person name="Wang W."/>
            <person name="Sun X."/>
            <person name="Che Y."/>
            <person name="Guo L."/>
            <person name="Liu G."/>
            <person name="Guo L."/>
            <person name="Wang C."/>
            <person name="Yin W.B."/>
            <person name="Stadler M."/>
            <person name="Zhang X."/>
            <person name="Liu X."/>
        </authorList>
    </citation>
    <scope>NUCLEOTIDE SEQUENCE [LARGE SCALE GENOMIC DNA]</scope>
    <source>
        <strain evidence="2">W106-1 / CGMCC3.15140</strain>
    </source>
</reference>
<name>W3WJF1_PESFW</name>
<sequence>MITIELLLEAGRNPVNAIPLVRSAVDHSGPGTDFADEIEGRPDGRNLAVLRFLLDKGADTEAQKWGHNDRGYASGFDWESGLNIALSKSRESLAEELPHRNARTGSKTLNIASRGDGAGIGSEICTKAACIGGRVLEARIGRGIISRQFNKD</sequence>
<keyword evidence="2" id="KW-1185">Reference proteome</keyword>
<evidence type="ECO:0000313" key="2">
    <source>
        <dbReference type="Proteomes" id="UP000030651"/>
    </source>
</evidence>
<proteinExistence type="predicted"/>
<dbReference type="InParanoid" id="W3WJF1"/>
<dbReference type="KEGG" id="pfy:PFICI_13874"/>
<organism evidence="1 2">
    <name type="scientific">Pestalotiopsis fici (strain W106-1 / CGMCC3.15140)</name>
    <dbReference type="NCBI Taxonomy" id="1229662"/>
    <lineage>
        <taxon>Eukaryota</taxon>
        <taxon>Fungi</taxon>
        <taxon>Dikarya</taxon>
        <taxon>Ascomycota</taxon>
        <taxon>Pezizomycotina</taxon>
        <taxon>Sordariomycetes</taxon>
        <taxon>Xylariomycetidae</taxon>
        <taxon>Amphisphaeriales</taxon>
        <taxon>Sporocadaceae</taxon>
        <taxon>Pestalotiopsis</taxon>
    </lineage>
</organism>
<evidence type="ECO:0000313" key="1">
    <source>
        <dbReference type="EMBL" id="ETS74008.1"/>
    </source>
</evidence>
<dbReference type="AlphaFoldDB" id="W3WJF1"/>
<accession>W3WJF1</accession>
<gene>
    <name evidence="1" type="ORF">PFICI_13874</name>
</gene>
<dbReference type="OrthoDB" id="194358at2759"/>
<dbReference type="HOGENOM" id="CLU_1722999_0_0_1"/>
<dbReference type="EMBL" id="KI912120">
    <property type="protein sequence ID" value="ETS74008.1"/>
    <property type="molecule type" value="Genomic_DNA"/>
</dbReference>
<protein>
    <submittedName>
        <fullName evidence="1">Uncharacterized protein</fullName>
    </submittedName>
</protein>
<dbReference type="GeneID" id="19278887"/>
<dbReference type="Proteomes" id="UP000030651">
    <property type="component" value="Unassembled WGS sequence"/>
</dbReference>